<feature type="signal peptide" evidence="2">
    <location>
        <begin position="1"/>
        <end position="26"/>
    </location>
</feature>
<evidence type="ECO:0000313" key="3">
    <source>
        <dbReference type="EMBL" id="EHH68047.1"/>
    </source>
</evidence>
<dbReference type="Gene3D" id="2.160.20.120">
    <property type="match status" value="1"/>
</dbReference>
<dbReference type="STRING" id="1088869.GMO_18140"/>
<reference evidence="3 4" key="1">
    <citation type="submission" date="2011-10" db="EMBL/GenBank/DDBJ databases">
        <title>Genome sequence of Gluconobacter morbifer G707, isolated from Drosophila gut.</title>
        <authorList>
            <person name="Lee W.-J."/>
            <person name="Kim E.-K."/>
        </authorList>
    </citation>
    <scope>NUCLEOTIDE SEQUENCE [LARGE SCALE GENOMIC DNA]</scope>
    <source>
        <strain evidence="3 4">G707</strain>
    </source>
</reference>
<evidence type="ECO:0000313" key="4">
    <source>
        <dbReference type="Proteomes" id="UP000004949"/>
    </source>
</evidence>
<evidence type="ECO:0000256" key="1">
    <source>
        <dbReference type="SAM" id="MobiDB-lite"/>
    </source>
</evidence>
<feature type="compositionally biased region" description="Pro residues" evidence="1">
    <location>
        <begin position="279"/>
        <end position="290"/>
    </location>
</feature>
<organism evidence="3 4">
    <name type="scientific">Gluconobacter morbifer G707</name>
    <dbReference type="NCBI Taxonomy" id="1088869"/>
    <lineage>
        <taxon>Bacteria</taxon>
        <taxon>Pseudomonadati</taxon>
        <taxon>Pseudomonadota</taxon>
        <taxon>Alphaproteobacteria</taxon>
        <taxon>Acetobacterales</taxon>
        <taxon>Acetobacteraceae</taxon>
        <taxon>Gluconobacter</taxon>
    </lineage>
</organism>
<keyword evidence="4" id="KW-1185">Reference proteome</keyword>
<protein>
    <recommendedName>
        <fullName evidence="5">Auto-transporter adhesin head GIN domain-containing protein</fullName>
    </recommendedName>
</protein>
<feature type="compositionally biased region" description="Polar residues" evidence="1">
    <location>
        <begin position="389"/>
        <end position="407"/>
    </location>
</feature>
<dbReference type="RefSeq" id="WP_008851961.1">
    <property type="nucleotide sequence ID" value="NZ_AGQV01000005.1"/>
</dbReference>
<evidence type="ECO:0008006" key="5">
    <source>
        <dbReference type="Google" id="ProtNLM"/>
    </source>
</evidence>
<name>G6XJE2_9PROT</name>
<dbReference type="PATRIC" id="fig|1088869.3.peg.1809"/>
<dbReference type="Proteomes" id="UP000004949">
    <property type="component" value="Unassembled WGS sequence"/>
</dbReference>
<feature type="compositionally biased region" description="Low complexity" evidence="1">
    <location>
        <begin position="364"/>
        <end position="388"/>
    </location>
</feature>
<feature type="compositionally biased region" description="Polar residues" evidence="1">
    <location>
        <begin position="450"/>
        <end position="463"/>
    </location>
</feature>
<dbReference type="OrthoDB" id="7284748at2"/>
<keyword evidence="2" id="KW-0732">Signal</keyword>
<feature type="compositionally biased region" description="Low complexity" evidence="1">
    <location>
        <begin position="261"/>
        <end position="278"/>
    </location>
</feature>
<gene>
    <name evidence="3" type="ORF">GMO_18140</name>
</gene>
<feature type="region of interest" description="Disordered" evidence="1">
    <location>
        <begin position="249"/>
        <end position="463"/>
    </location>
</feature>
<accession>G6XJE2</accession>
<feature type="compositionally biased region" description="Low complexity" evidence="1">
    <location>
        <begin position="408"/>
        <end position="446"/>
    </location>
</feature>
<evidence type="ECO:0000256" key="2">
    <source>
        <dbReference type="SAM" id="SignalP"/>
    </source>
</evidence>
<feature type="compositionally biased region" description="Low complexity" evidence="1">
    <location>
        <begin position="333"/>
        <end position="354"/>
    </location>
</feature>
<comment type="caution">
    <text evidence="3">The sequence shown here is derived from an EMBL/GenBank/DDBJ whole genome shotgun (WGS) entry which is preliminary data.</text>
</comment>
<feature type="compositionally biased region" description="Low complexity" evidence="1">
    <location>
        <begin position="291"/>
        <end position="315"/>
    </location>
</feature>
<dbReference type="EMBL" id="AGQV01000005">
    <property type="protein sequence ID" value="EHH68047.1"/>
    <property type="molecule type" value="Genomic_DNA"/>
</dbReference>
<proteinExistence type="predicted"/>
<feature type="chain" id="PRO_5003489759" description="Auto-transporter adhesin head GIN domain-containing protein" evidence="2">
    <location>
        <begin position="27"/>
        <end position="463"/>
    </location>
</feature>
<sequence>MKSRTVFRSALLASLAGMALMHPARAARVTLSGEELDLSLPCTGMVKVIVDPHMQDGATLDSSNATQVTMHAAREEASSRITIGSKSCSPNGKVTVSISPNTGLSIHDSHDTHFIVTGALASLDASLDSNTMEIDDTQSLDLSMRGSSNVYIKSLQRAGQVVASGTSSLTADTVQLAAFSAQLSQNSSLSLGGGTIDALTLITTNEATATILGTATVATVTANGSGDVNIDKVTGPIVRSGSGTIHVGAQNGVVYRPTPTPSSAQPPAATAPQTTPVAPTTPVPAAPSLPVPTTGSASQTGQAPAGQPPASQAPVTPAPPATPAAPDENGKGTTTSVTAPPAETAPTRTEQAQTGQASAGNTGPQATQAAPSTTSPATPSAAVPDTTSRPTTPAGQSTETGTNGNRTSESSSPSQAPSAEQAPETAAPLPGQTATPPAQTQTTIQPDGTAPSTPRSSAPQQGN</sequence>
<dbReference type="AlphaFoldDB" id="G6XJE2"/>